<dbReference type="PANTHER" id="PTHR42756">
    <property type="entry name" value="TRANSCRIPTIONAL REGULATOR, MARR"/>
    <property type="match status" value="1"/>
</dbReference>
<name>A0A7U7JRV8_9STAP</name>
<keyword evidence="1" id="KW-0805">Transcription regulation</keyword>
<dbReference type="GO" id="GO:0003677">
    <property type="term" value="F:DNA binding"/>
    <property type="evidence" value="ECO:0007669"/>
    <property type="project" value="UniProtKB-KW"/>
</dbReference>
<evidence type="ECO:0000256" key="3">
    <source>
        <dbReference type="ARBA" id="ARBA00023163"/>
    </source>
</evidence>
<dbReference type="InterPro" id="IPR036390">
    <property type="entry name" value="WH_DNA-bd_sf"/>
</dbReference>
<dbReference type="InterPro" id="IPR036388">
    <property type="entry name" value="WH-like_DNA-bd_sf"/>
</dbReference>
<keyword evidence="3" id="KW-0804">Transcription</keyword>
<dbReference type="PANTHER" id="PTHR42756:SF1">
    <property type="entry name" value="TRANSCRIPTIONAL REPRESSOR OF EMRAB OPERON"/>
    <property type="match status" value="1"/>
</dbReference>
<keyword evidence="2" id="KW-0238">DNA-binding</keyword>
<proteinExistence type="predicted"/>
<dbReference type="Gene3D" id="1.10.10.10">
    <property type="entry name" value="Winged helix-like DNA-binding domain superfamily/Winged helix DNA-binding domain"/>
    <property type="match status" value="1"/>
</dbReference>
<accession>A0A7U7JRV8</accession>
<dbReference type="SUPFAM" id="SSF46785">
    <property type="entry name" value="Winged helix' DNA-binding domain"/>
    <property type="match status" value="1"/>
</dbReference>
<dbReference type="PROSITE" id="PS50995">
    <property type="entry name" value="HTH_MARR_2"/>
    <property type="match status" value="1"/>
</dbReference>
<evidence type="ECO:0000256" key="2">
    <source>
        <dbReference type="ARBA" id="ARBA00023125"/>
    </source>
</evidence>
<organism evidence="5 6">
    <name type="scientific">Staphylococcus argenteus</name>
    <dbReference type="NCBI Taxonomy" id="985002"/>
    <lineage>
        <taxon>Bacteria</taxon>
        <taxon>Bacillati</taxon>
        <taxon>Bacillota</taxon>
        <taxon>Bacilli</taxon>
        <taxon>Bacillales</taxon>
        <taxon>Staphylococcaceae</taxon>
        <taxon>Staphylococcus</taxon>
    </lineage>
</organism>
<evidence type="ECO:0000259" key="4">
    <source>
        <dbReference type="PROSITE" id="PS50995"/>
    </source>
</evidence>
<dbReference type="EMBL" id="CVOU01000007">
    <property type="protein sequence ID" value="CRI19105.1"/>
    <property type="molecule type" value="Genomic_DNA"/>
</dbReference>
<keyword evidence="6" id="KW-1185">Reference proteome</keyword>
<reference evidence="5 6" key="1">
    <citation type="submission" date="2015-04" db="EMBL/GenBank/DDBJ databases">
        <authorList>
            <person name="Cao L."/>
            <person name="Gao C.H."/>
        </authorList>
    </citation>
    <scope>NUCLEOTIDE SEQUENCE [LARGE SCALE GENOMIC DNA]</scope>
    <source>
        <strain evidence="5 6">SH3</strain>
    </source>
</reference>
<protein>
    <submittedName>
        <fullName evidence="5">MarR family regulatory protein</fullName>
    </submittedName>
</protein>
<gene>
    <name evidence="5" type="ORF">BN1326_150293</name>
</gene>
<evidence type="ECO:0000313" key="5">
    <source>
        <dbReference type="EMBL" id="CRI19105.1"/>
    </source>
</evidence>
<dbReference type="GO" id="GO:0003700">
    <property type="term" value="F:DNA-binding transcription factor activity"/>
    <property type="evidence" value="ECO:0007669"/>
    <property type="project" value="InterPro"/>
</dbReference>
<sequence length="141" mass="16386">MTNYAVQTIREIQEIALKSKFDANEAIQDLGLSAQQGRIIKYIYTHQDQSVSQKDLADYFNVSTASIGGSLKVLEKHNYIKRTRKHENARQYDIIVLPLGESIIDDFDKKIKENNEKYKSFLSEEDFKTLHELLVKIKTQF</sequence>
<dbReference type="SMART" id="SM00347">
    <property type="entry name" value="HTH_MARR"/>
    <property type="match status" value="1"/>
</dbReference>
<dbReference type="Proteomes" id="UP000236509">
    <property type="component" value="Unassembled WGS sequence"/>
</dbReference>
<dbReference type="Pfam" id="PF01047">
    <property type="entry name" value="MarR"/>
    <property type="match status" value="1"/>
</dbReference>
<dbReference type="RefSeq" id="WP_031788313.1">
    <property type="nucleotide sequence ID" value="NZ_AP018562.1"/>
</dbReference>
<feature type="domain" description="HTH marR-type" evidence="4">
    <location>
        <begin position="1"/>
        <end position="139"/>
    </location>
</feature>
<evidence type="ECO:0000313" key="6">
    <source>
        <dbReference type="Proteomes" id="UP000236509"/>
    </source>
</evidence>
<dbReference type="AlphaFoldDB" id="A0A7U7JRV8"/>
<dbReference type="InterPro" id="IPR000835">
    <property type="entry name" value="HTH_MarR-typ"/>
</dbReference>
<evidence type="ECO:0000256" key="1">
    <source>
        <dbReference type="ARBA" id="ARBA00023015"/>
    </source>
</evidence>
<comment type="caution">
    <text evidence="5">The sequence shown here is derived from an EMBL/GenBank/DDBJ whole genome shotgun (WGS) entry which is preliminary data.</text>
</comment>